<proteinExistence type="predicted"/>
<dbReference type="InterPro" id="IPR001345">
    <property type="entry name" value="PG/BPGM_mutase_AS"/>
</dbReference>
<evidence type="ECO:0000313" key="3">
    <source>
        <dbReference type="EMBL" id="MEL0629347.1"/>
    </source>
</evidence>
<dbReference type="PIRSF" id="PIRSF000709">
    <property type="entry name" value="6PFK_2-Ptase"/>
    <property type="match status" value="1"/>
</dbReference>
<evidence type="ECO:0000256" key="1">
    <source>
        <dbReference type="ARBA" id="ARBA00023152"/>
    </source>
</evidence>
<dbReference type="PROSITE" id="PS00175">
    <property type="entry name" value="PG_MUTASE"/>
    <property type="match status" value="1"/>
</dbReference>
<dbReference type="Pfam" id="PF00300">
    <property type="entry name" value="His_Phos_1"/>
    <property type="match status" value="1"/>
</dbReference>
<dbReference type="Proteomes" id="UP001369082">
    <property type="component" value="Unassembled WGS sequence"/>
</dbReference>
<sequence>MTDLYLIRHGETIFNQQGCFQGHADSPLTPLGLQQAERLVAHFSQIPLQHIYSSDLGRAISSATPLSIAKDLPLKLCPLLREISYGYLDGQPKESLSEYDKEQLRRLFSAELNVQIGEGETLNQVKSRLFNRINEIQRLHAGEKVAVMTHGLSMVMLLKKILHIPVDAPRQFNVHNVSVCHLTFKSNQWWLQSIERNDSDYVK</sequence>
<dbReference type="InterPro" id="IPR029033">
    <property type="entry name" value="His_PPase_superfam"/>
</dbReference>
<dbReference type="PANTHER" id="PTHR48100">
    <property type="entry name" value="BROAD-SPECIFICITY PHOSPHATASE YOR283W-RELATED"/>
    <property type="match status" value="1"/>
</dbReference>
<evidence type="ECO:0000256" key="2">
    <source>
        <dbReference type="ARBA" id="ARBA00023235"/>
    </source>
</evidence>
<dbReference type="EC" id="3.1.3.-" evidence="3"/>
<keyword evidence="2" id="KW-0413">Isomerase</keyword>
<comment type="caution">
    <text evidence="3">The sequence shown here is derived from an EMBL/GenBank/DDBJ whole genome shotgun (WGS) entry which is preliminary data.</text>
</comment>
<protein>
    <submittedName>
        <fullName evidence="3">Histidine phosphatase family protein</fullName>
        <ecNumber evidence="3">3.1.3.-</ecNumber>
    </submittedName>
</protein>
<evidence type="ECO:0000313" key="4">
    <source>
        <dbReference type="Proteomes" id="UP001369082"/>
    </source>
</evidence>
<keyword evidence="3" id="KW-0378">Hydrolase</keyword>
<reference evidence="3 4" key="1">
    <citation type="submission" date="2024-02" db="EMBL/GenBank/DDBJ databases">
        <title>Bacteria isolated from the canopy kelp, Nereocystis luetkeana.</title>
        <authorList>
            <person name="Pfister C.A."/>
            <person name="Younker I.T."/>
            <person name="Light S.H."/>
        </authorList>
    </citation>
    <scope>NUCLEOTIDE SEQUENCE [LARGE SCALE GENOMIC DNA]</scope>
    <source>
        <strain evidence="3 4">TI.1.05</strain>
    </source>
</reference>
<dbReference type="GO" id="GO:0016787">
    <property type="term" value="F:hydrolase activity"/>
    <property type="evidence" value="ECO:0007669"/>
    <property type="project" value="UniProtKB-KW"/>
</dbReference>
<dbReference type="InterPro" id="IPR050275">
    <property type="entry name" value="PGM_Phosphatase"/>
</dbReference>
<dbReference type="RefSeq" id="WP_341597358.1">
    <property type="nucleotide sequence ID" value="NZ_JBAKAZ010000020.1"/>
</dbReference>
<dbReference type="EMBL" id="JBAKAZ010000020">
    <property type="protein sequence ID" value="MEL0629347.1"/>
    <property type="molecule type" value="Genomic_DNA"/>
</dbReference>
<name>A0ABU9GPX7_9GAMM</name>
<dbReference type="CDD" id="cd07067">
    <property type="entry name" value="HP_PGM_like"/>
    <property type="match status" value="1"/>
</dbReference>
<dbReference type="SUPFAM" id="SSF53254">
    <property type="entry name" value="Phosphoglycerate mutase-like"/>
    <property type="match status" value="1"/>
</dbReference>
<organism evidence="3 4">
    <name type="scientific">Psychromonas aquatilis</name>
    <dbReference type="NCBI Taxonomy" id="2005072"/>
    <lineage>
        <taxon>Bacteria</taxon>
        <taxon>Pseudomonadati</taxon>
        <taxon>Pseudomonadota</taxon>
        <taxon>Gammaproteobacteria</taxon>
        <taxon>Alteromonadales</taxon>
        <taxon>Psychromonadaceae</taxon>
        <taxon>Psychromonas</taxon>
    </lineage>
</organism>
<dbReference type="InterPro" id="IPR013078">
    <property type="entry name" value="His_Pase_superF_clade-1"/>
</dbReference>
<keyword evidence="4" id="KW-1185">Reference proteome</keyword>
<dbReference type="Gene3D" id="3.40.50.1240">
    <property type="entry name" value="Phosphoglycerate mutase-like"/>
    <property type="match status" value="1"/>
</dbReference>
<dbReference type="PANTHER" id="PTHR48100:SF1">
    <property type="entry name" value="HISTIDINE PHOSPHATASE FAMILY PROTEIN-RELATED"/>
    <property type="match status" value="1"/>
</dbReference>
<accession>A0ABU9GPX7</accession>
<gene>
    <name evidence="3" type="ORF">V6256_06975</name>
</gene>
<dbReference type="SMART" id="SM00855">
    <property type="entry name" value="PGAM"/>
    <property type="match status" value="1"/>
</dbReference>
<keyword evidence="1" id="KW-0324">Glycolysis</keyword>